<feature type="transmembrane region" description="Helical" evidence="8">
    <location>
        <begin position="142"/>
        <end position="165"/>
    </location>
</feature>
<dbReference type="InterPro" id="IPR052836">
    <property type="entry name" value="PRRT_domain-containing"/>
</dbReference>
<evidence type="ECO:0000256" key="6">
    <source>
        <dbReference type="ARBA" id="ARBA00023136"/>
    </source>
</evidence>
<feature type="transmembrane region" description="Helical" evidence="8">
    <location>
        <begin position="392"/>
        <end position="415"/>
    </location>
</feature>
<dbReference type="PANTHER" id="PTHR35578">
    <property type="entry name" value="PROLINE-RICH TRANSMEMBRANE PROTEIN 4-RELATED"/>
    <property type="match status" value="1"/>
</dbReference>
<evidence type="ECO:0000256" key="4">
    <source>
        <dbReference type="ARBA" id="ARBA00022729"/>
    </source>
</evidence>
<evidence type="ECO:0000313" key="11">
    <source>
        <dbReference type="Proteomes" id="UP000225706"/>
    </source>
</evidence>
<dbReference type="OrthoDB" id="10066605at2759"/>
<feature type="domain" description="Proline-rich transmembrane protein 3/4" evidence="9">
    <location>
        <begin position="43"/>
        <end position="234"/>
    </location>
</feature>
<feature type="transmembrane region" description="Helical" evidence="8">
    <location>
        <begin position="101"/>
        <end position="122"/>
    </location>
</feature>
<evidence type="ECO:0000256" key="5">
    <source>
        <dbReference type="ARBA" id="ARBA00022989"/>
    </source>
</evidence>
<evidence type="ECO:0000256" key="3">
    <source>
        <dbReference type="ARBA" id="ARBA00022692"/>
    </source>
</evidence>
<evidence type="ECO:0000313" key="10">
    <source>
        <dbReference type="EMBL" id="PFX17990.1"/>
    </source>
</evidence>
<organism evidence="10 11">
    <name type="scientific">Stylophora pistillata</name>
    <name type="common">Smooth cauliflower coral</name>
    <dbReference type="NCBI Taxonomy" id="50429"/>
    <lineage>
        <taxon>Eukaryota</taxon>
        <taxon>Metazoa</taxon>
        <taxon>Cnidaria</taxon>
        <taxon>Anthozoa</taxon>
        <taxon>Hexacorallia</taxon>
        <taxon>Scleractinia</taxon>
        <taxon>Astrocoeniina</taxon>
        <taxon>Pocilloporidae</taxon>
        <taxon>Stylophora</taxon>
    </lineage>
</organism>
<keyword evidence="4" id="KW-0732">Signal</keyword>
<feature type="region of interest" description="Disordered" evidence="7">
    <location>
        <begin position="256"/>
        <end position="293"/>
    </location>
</feature>
<evidence type="ECO:0000256" key="1">
    <source>
        <dbReference type="ARBA" id="ARBA00004141"/>
    </source>
</evidence>
<evidence type="ECO:0000256" key="8">
    <source>
        <dbReference type="SAM" id="Phobius"/>
    </source>
</evidence>
<evidence type="ECO:0000256" key="7">
    <source>
        <dbReference type="SAM" id="MobiDB-lite"/>
    </source>
</evidence>
<dbReference type="Proteomes" id="UP000225706">
    <property type="component" value="Unassembled WGS sequence"/>
</dbReference>
<protein>
    <recommendedName>
        <fullName evidence="9">Proline-rich transmembrane protein 3/4 domain-containing protein</fullName>
    </recommendedName>
</protein>
<feature type="transmembrane region" description="Helical" evidence="8">
    <location>
        <begin position="352"/>
        <end position="372"/>
    </location>
</feature>
<keyword evidence="3 8" id="KW-0812">Transmembrane</keyword>
<accession>A0A2B4RN99</accession>
<reference evidence="11" key="1">
    <citation type="journal article" date="2017" name="bioRxiv">
        <title>Comparative analysis of the genomes of Stylophora pistillata and Acropora digitifera provides evidence for extensive differences between species of corals.</title>
        <authorList>
            <person name="Voolstra C.R."/>
            <person name="Li Y."/>
            <person name="Liew Y.J."/>
            <person name="Baumgarten S."/>
            <person name="Zoccola D."/>
            <person name="Flot J.-F."/>
            <person name="Tambutte S."/>
            <person name="Allemand D."/>
            <person name="Aranda M."/>
        </authorList>
    </citation>
    <scope>NUCLEOTIDE SEQUENCE [LARGE SCALE GENOMIC DNA]</scope>
</reference>
<feature type="compositionally biased region" description="Basic and acidic residues" evidence="7">
    <location>
        <begin position="267"/>
        <end position="278"/>
    </location>
</feature>
<feature type="transmembrane region" description="Helical" evidence="8">
    <location>
        <begin position="207"/>
        <end position="228"/>
    </location>
</feature>
<dbReference type="Pfam" id="PF25987">
    <property type="entry name" value="PRRT3"/>
    <property type="match status" value="2"/>
</dbReference>
<dbReference type="InterPro" id="IPR059081">
    <property type="entry name" value="PRRT3-4"/>
</dbReference>
<comment type="caution">
    <text evidence="10">The sequence shown here is derived from an EMBL/GenBank/DDBJ whole genome shotgun (WGS) entry which is preliminary data.</text>
</comment>
<keyword evidence="6 8" id="KW-0472">Membrane</keyword>
<feature type="transmembrane region" description="Helical" evidence="8">
    <location>
        <begin position="177"/>
        <end position="195"/>
    </location>
</feature>
<evidence type="ECO:0000256" key="2">
    <source>
        <dbReference type="ARBA" id="ARBA00022553"/>
    </source>
</evidence>
<sequence length="452" mass="50607">MSVNEFKGFKLCVACIVVPNVIAVPNSITGTPRGEDVAFPGSNKAAPEPGPFWITARQQWGWVWKVHWIGLGLAFAFLALKSLWALIRPPDMINSFAGRNLFYAINFLLMALGTTRSLYLWIDPYESEENIPNCPLWIIRPLFGIAFPCLTSAFCLVHVALLEVAKIQVGSPKLKSPIFVGSIIFVHFSVVIVSDTTTAIKADRTELLIVCQSFFIVWGLLNSICFMYSGSRVVIKTIIIRNKVCEMEKADWHPLTRLPQTTVDPRPPAKDHWRHEEEPPNEQNQPRNDLGKVDPKLASIMKPPVPSSDHGDGAQTIKPTRLSVRAPILVRNQRNVNTSFALTGKERAVQKVASITIITSILSIACCGLQAYSLFGVQGVYTTAVSPAPWPWFAFETSFRLIELSMGFLLSYCVLRPYVGRRKRSYRNFWCRKMTATPRIAITPLNRNGDFA</sequence>
<keyword evidence="5 8" id="KW-1133">Transmembrane helix</keyword>
<name>A0A2B4RN99_STYPI</name>
<gene>
    <name evidence="10" type="ORF">AWC38_SpisGene17655</name>
</gene>
<dbReference type="AlphaFoldDB" id="A0A2B4RN99"/>
<proteinExistence type="predicted"/>
<dbReference type="PANTHER" id="PTHR35578:SF6">
    <property type="entry name" value="PROLINE-RICH TRANSMEMBRANE PROTEIN 4"/>
    <property type="match status" value="1"/>
</dbReference>
<evidence type="ECO:0000259" key="9">
    <source>
        <dbReference type="Pfam" id="PF25987"/>
    </source>
</evidence>
<keyword evidence="2" id="KW-0597">Phosphoprotein</keyword>
<comment type="subcellular location">
    <subcellularLocation>
        <location evidence="1">Membrane</location>
        <topology evidence="1">Multi-pass membrane protein</topology>
    </subcellularLocation>
</comment>
<dbReference type="EMBL" id="LSMT01000437">
    <property type="protein sequence ID" value="PFX17990.1"/>
    <property type="molecule type" value="Genomic_DNA"/>
</dbReference>
<feature type="transmembrane region" description="Helical" evidence="8">
    <location>
        <begin position="62"/>
        <end position="80"/>
    </location>
</feature>
<feature type="domain" description="Proline-rich transmembrane protein 3/4" evidence="9">
    <location>
        <begin position="343"/>
        <end position="433"/>
    </location>
</feature>
<keyword evidence="11" id="KW-1185">Reference proteome</keyword>